<keyword evidence="3" id="KW-1185">Reference proteome</keyword>
<dbReference type="OMA" id="CYARLEM"/>
<dbReference type="VEuPathDB" id="FungiDB:SPRG_00948"/>
<dbReference type="OrthoDB" id="61800at2759"/>
<evidence type="ECO:0000313" key="2">
    <source>
        <dbReference type="EMBL" id="KDO34890.1"/>
    </source>
</evidence>
<protein>
    <submittedName>
        <fullName evidence="2">Uncharacterized protein</fullName>
    </submittedName>
</protein>
<dbReference type="GeneID" id="24123570"/>
<evidence type="ECO:0000256" key="1">
    <source>
        <dbReference type="SAM" id="MobiDB-lite"/>
    </source>
</evidence>
<evidence type="ECO:0000313" key="3">
    <source>
        <dbReference type="Proteomes" id="UP000030745"/>
    </source>
</evidence>
<name>A0A067D048_SAPPC</name>
<proteinExistence type="predicted"/>
<sequence>MERDHDEQHASPPATDAENDVEFMRAGYEVNGTPDKFYRQPTESFRHVAAARFTSRQFGMDAMPYESDFNMHHQPHGATSPMFAGAGSIDAPLFYGGEAPKKPVYDFVLGSEPASEASYRHEPRTEEPMEPDVEIPLTDPNPLYHVVNPSFMSVLSPLDTLYRLEQVVRSLEFSYEKKKPWQMEVHGLLCAEEVTFRLGLTKPIDSPDVVQVDGYLLSGDEGHFLRLFDVVRSECSAFDKDALEDTHRILRKSEAWLNIDAMPEVFPGSGAVSDDVMMEYCNDYIGLVHTSLEDTRSCYARLEMAKTIKNCCLTPITQYAVYVLYHFRNSIQSIKNLETIDMDLFLRAMSKTSSSSSNSVPRMKTIARTLRHAMGAC</sequence>
<reference evidence="2 3" key="1">
    <citation type="journal article" date="2013" name="PLoS Genet.">
        <title>Distinctive expansion of potential virulence genes in the genome of the oomycete fish pathogen Saprolegnia parasitica.</title>
        <authorList>
            <person name="Jiang R.H."/>
            <person name="de Bruijn I."/>
            <person name="Haas B.J."/>
            <person name="Belmonte R."/>
            <person name="Lobach L."/>
            <person name="Christie J."/>
            <person name="van den Ackerveken G."/>
            <person name="Bottin A."/>
            <person name="Bulone V."/>
            <person name="Diaz-Moreno S.M."/>
            <person name="Dumas B."/>
            <person name="Fan L."/>
            <person name="Gaulin E."/>
            <person name="Govers F."/>
            <person name="Grenville-Briggs L.J."/>
            <person name="Horner N.R."/>
            <person name="Levin J.Z."/>
            <person name="Mammella M."/>
            <person name="Meijer H.J."/>
            <person name="Morris P."/>
            <person name="Nusbaum C."/>
            <person name="Oome S."/>
            <person name="Phillips A.J."/>
            <person name="van Rooyen D."/>
            <person name="Rzeszutek E."/>
            <person name="Saraiva M."/>
            <person name="Secombes C.J."/>
            <person name="Seidl M.F."/>
            <person name="Snel B."/>
            <person name="Stassen J.H."/>
            <person name="Sykes S."/>
            <person name="Tripathy S."/>
            <person name="van den Berg H."/>
            <person name="Vega-Arreguin J.C."/>
            <person name="Wawra S."/>
            <person name="Young S.K."/>
            <person name="Zeng Q."/>
            <person name="Dieguez-Uribeondo J."/>
            <person name="Russ C."/>
            <person name="Tyler B.M."/>
            <person name="van West P."/>
        </authorList>
    </citation>
    <scope>NUCLEOTIDE SEQUENCE [LARGE SCALE GENOMIC DNA]</scope>
    <source>
        <strain evidence="2 3">CBS 223.65</strain>
    </source>
</reference>
<organism evidence="2 3">
    <name type="scientific">Saprolegnia parasitica (strain CBS 223.65)</name>
    <dbReference type="NCBI Taxonomy" id="695850"/>
    <lineage>
        <taxon>Eukaryota</taxon>
        <taxon>Sar</taxon>
        <taxon>Stramenopiles</taxon>
        <taxon>Oomycota</taxon>
        <taxon>Saprolegniomycetes</taxon>
        <taxon>Saprolegniales</taxon>
        <taxon>Saprolegniaceae</taxon>
        <taxon>Saprolegnia</taxon>
    </lineage>
</organism>
<dbReference type="AlphaFoldDB" id="A0A067D048"/>
<dbReference type="KEGG" id="spar:SPRG_00948"/>
<feature type="region of interest" description="Disordered" evidence="1">
    <location>
        <begin position="1"/>
        <end position="21"/>
    </location>
</feature>
<dbReference type="Proteomes" id="UP000030745">
    <property type="component" value="Unassembled WGS sequence"/>
</dbReference>
<dbReference type="EMBL" id="KK583190">
    <property type="protein sequence ID" value="KDO34890.1"/>
    <property type="molecule type" value="Genomic_DNA"/>
</dbReference>
<accession>A0A067D048</accession>
<dbReference type="RefSeq" id="XP_012194549.1">
    <property type="nucleotide sequence ID" value="XM_012339159.1"/>
</dbReference>
<gene>
    <name evidence="2" type="ORF">SPRG_00948</name>
</gene>